<dbReference type="CDD" id="cd10787">
    <property type="entry name" value="LamB_YcsF_like"/>
    <property type="match status" value="1"/>
</dbReference>
<dbReference type="EMBL" id="JAVDTT010000001">
    <property type="protein sequence ID" value="MDR6840374.1"/>
    <property type="molecule type" value="Genomic_DNA"/>
</dbReference>
<proteinExistence type="inferred from homology"/>
<keyword evidence="3" id="KW-1185">Reference proteome</keyword>
<comment type="catalytic activity">
    <reaction evidence="1">
        <text>5-oxo-L-proline + ATP + 2 H2O = L-glutamate + ADP + phosphate + H(+)</text>
        <dbReference type="Rhea" id="RHEA:10348"/>
        <dbReference type="ChEBI" id="CHEBI:15377"/>
        <dbReference type="ChEBI" id="CHEBI:15378"/>
        <dbReference type="ChEBI" id="CHEBI:29985"/>
        <dbReference type="ChEBI" id="CHEBI:30616"/>
        <dbReference type="ChEBI" id="CHEBI:43474"/>
        <dbReference type="ChEBI" id="CHEBI:58402"/>
        <dbReference type="ChEBI" id="CHEBI:456216"/>
        <dbReference type="EC" id="3.5.2.9"/>
    </reaction>
</comment>
<name>A0ABU1RNM4_9GAMM</name>
<evidence type="ECO:0000256" key="1">
    <source>
        <dbReference type="HAMAP-Rule" id="MF_00691"/>
    </source>
</evidence>
<dbReference type="SUPFAM" id="SSF88713">
    <property type="entry name" value="Glycoside hydrolase/deacetylase"/>
    <property type="match status" value="1"/>
</dbReference>
<gene>
    <name evidence="1" type="primary">pxpA</name>
    <name evidence="2" type="ORF">J2W94_000638</name>
</gene>
<dbReference type="PROSITE" id="PS51257">
    <property type="entry name" value="PROKAR_LIPOPROTEIN"/>
    <property type="match status" value="1"/>
</dbReference>
<dbReference type="PANTHER" id="PTHR30292:SF0">
    <property type="entry name" value="5-OXOPROLINASE SUBUNIT A"/>
    <property type="match status" value="1"/>
</dbReference>
<evidence type="ECO:0000313" key="2">
    <source>
        <dbReference type="EMBL" id="MDR6840374.1"/>
    </source>
</evidence>
<accession>A0ABU1RNM4</accession>
<sequence length="251" mass="26385">MARVIDFNCDLGEGVGDDAGLMPFISSASIACGFHAGSPELMRDTVKLCGEHGVAIGAHPSFADRENFGRTAQSVAPGEAYALALYQIGALDAFVRAAGLRLNHVKPHGALYNLAARDRAIADAIATAVRDHDPHLILYGLSGSALTDAGTALGLQVAHEAFAERRYEADGALTPRSHADASIDDPANAAAQAVLLLRDGVVIARTGERLALRADSLCLHGDRADAVGFARALRAAIENSGFQVRVPERRR</sequence>
<evidence type="ECO:0000313" key="3">
    <source>
        <dbReference type="Proteomes" id="UP001254759"/>
    </source>
</evidence>
<organism evidence="2 3">
    <name type="scientific">Pseudoxanthomonas sacheonensis</name>
    <dbReference type="NCBI Taxonomy" id="443615"/>
    <lineage>
        <taxon>Bacteria</taxon>
        <taxon>Pseudomonadati</taxon>
        <taxon>Pseudomonadota</taxon>
        <taxon>Gammaproteobacteria</taxon>
        <taxon>Lysobacterales</taxon>
        <taxon>Lysobacteraceae</taxon>
        <taxon>Pseudoxanthomonas</taxon>
    </lineage>
</organism>
<dbReference type="Proteomes" id="UP001254759">
    <property type="component" value="Unassembled WGS sequence"/>
</dbReference>
<keyword evidence="1" id="KW-0067">ATP-binding</keyword>
<dbReference type="Pfam" id="PF03746">
    <property type="entry name" value="LamB_YcsF"/>
    <property type="match status" value="1"/>
</dbReference>
<dbReference type="InterPro" id="IPR005501">
    <property type="entry name" value="LamB/YcsF/PxpA-like"/>
</dbReference>
<dbReference type="Gene3D" id="3.20.20.370">
    <property type="entry name" value="Glycoside hydrolase/deacetylase"/>
    <property type="match status" value="1"/>
</dbReference>
<dbReference type="RefSeq" id="WP_310090258.1">
    <property type="nucleotide sequence ID" value="NZ_JAVDTT010000001.1"/>
</dbReference>
<reference evidence="2 3" key="1">
    <citation type="submission" date="2023-07" db="EMBL/GenBank/DDBJ databases">
        <title>Sorghum-associated microbial communities from plants grown in Nebraska, USA.</title>
        <authorList>
            <person name="Schachtman D."/>
        </authorList>
    </citation>
    <scope>NUCLEOTIDE SEQUENCE [LARGE SCALE GENOMIC DNA]</scope>
    <source>
        <strain evidence="2 3">BE107</strain>
    </source>
</reference>
<comment type="caution">
    <text evidence="2">The sequence shown here is derived from an EMBL/GenBank/DDBJ whole genome shotgun (WGS) entry which is preliminary data.</text>
</comment>
<protein>
    <recommendedName>
        <fullName evidence="1">5-oxoprolinase subunit A</fullName>
        <shortName evidence="1">5-OPase subunit A</shortName>
        <ecNumber evidence="1">3.5.2.9</ecNumber>
    </recommendedName>
    <alternativeName>
        <fullName evidence="1">5-oxoprolinase (ATP-hydrolyzing) subunit A</fullName>
    </alternativeName>
</protein>
<comment type="similarity">
    <text evidence="1">Belongs to the LamB/PxpA family.</text>
</comment>
<comment type="subunit">
    <text evidence="1">Forms a complex composed of PxpA, PxpB and PxpC.</text>
</comment>
<dbReference type="EC" id="3.5.2.9" evidence="1"/>
<keyword evidence="1" id="KW-0378">Hydrolase</keyword>
<keyword evidence="1" id="KW-0547">Nucleotide-binding</keyword>
<dbReference type="NCBIfam" id="NF003816">
    <property type="entry name" value="PRK05406.1-5"/>
    <property type="match status" value="1"/>
</dbReference>
<comment type="function">
    <text evidence="1">Catalyzes the cleavage of 5-oxoproline to form L-glutamate coupled to the hydrolysis of ATP to ADP and inorganic phosphate.</text>
</comment>
<dbReference type="InterPro" id="IPR011330">
    <property type="entry name" value="Glyco_hydro/deAcase_b/a-brl"/>
</dbReference>
<dbReference type="NCBIfam" id="NF003814">
    <property type="entry name" value="PRK05406.1-3"/>
    <property type="match status" value="1"/>
</dbReference>
<dbReference type="PANTHER" id="PTHR30292">
    <property type="entry name" value="UNCHARACTERIZED PROTEIN YBGL-RELATED"/>
    <property type="match status" value="1"/>
</dbReference>
<dbReference type="HAMAP" id="MF_00691">
    <property type="entry name" value="PxpA"/>
    <property type="match status" value="1"/>
</dbReference>